<dbReference type="Gramene" id="OMERI02G34810.1">
    <property type="protein sequence ID" value="OMERI02G34810.1"/>
    <property type="gene ID" value="OMERI02G34810"/>
</dbReference>
<organism evidence="2">
    <name type="scientific">Oryza meridionalis</name>
    <dbReference type="NCBI Taxonomy" id="40149"/>
    <lineage>
        <taxon>Eukaryota</taxon>
        <taxon>Viridiplantae</taxon>
        <taxon>Streptophyta</taxon>
        <taxon>Embryophyta</taxon>
        <taxon>Tracheophyta</taxon>
        <taxon>Spermatophyta</taxon>
        <taxon>Magnoliopsida</taxon>
        <taxon>Liliopsida</taxon>
        <taxon>Poales</taxon>
        <taxon>Poaceae</taxon>
        <taxon>BOP clade</taxon>
        <taxon>Oryzoideae</taxon>
        <taxon>Oryzeae</taxon>
        <taxon>Oryzinae</taxon>
        <taxon>Oryza</taxon>
    </lineage>
</organism>
<dbReference type="Pfam" id="PF14299">
    <property type="entry name" value="PP2"/>
    <property type="match status" value="4"/>
</dbReference>
<dbReference type="EnsemblPlants" id="OMERI02G34810.1">
    <property type="protein sequence ID" value="OMERI02G34810.1"/>
    <property type="gene ID" value="OMERI02G34810"/>
</dbReference>
<accession>A0A0E0CSY7</accession>
<dbReference type="SMART" id="SM00256">
    <property type="entry name" value="FBOX"/>
    <property type="match status" value="3"/>
</dbReference>
<dbReference type="AlphaFoldDB" id="A0A0E0CSY7"/>
<dbReference type="eggNOG" id="ENOG502QRA4">
    <property type="taxonomic scope" value="Eukaryota"/>
</dbReference>
<dbReference type="Proteomes" id="UP000008021">
    <property type="component" value="Chromosome 2"/>
</dbReference>
<dbReference type="PANTHER" id="PTHR32278">
    <property type="entry name" value="F-BOX DOMAIN-CONTAINING PROTEIN"/>
    <property type="match status" value="1"/>
</dbReference>
<dbReference type="STRING" id="40149.A0A0E0CSY7"/>
<dbReference type="InterPro" id="IPR025886">
    <property type="entry name" value="PP2-like"/>
</dbReference>
<protein>
    <recommendedName>
        <fullName evidence="1">F-box domain-containing protein</fullName>
    </recommendedName>
</protein>
<dbReference type="EnsemblPlants" id="OMERI02G34810.2">
    <property type="protein sequence ID" value="OMERI02G34810.2"/>
    <property type="gene ID" value="OMERI02G34810"/>
</dbReference>
<feature type="domain" description="F-box" evidence="1">
    <location>
        <begin position="647"/>
        <end position="693"/>
    </location>
</feature>
<evidence type="ECO:0000259" key="1">
    <source>
        <dbReference type="PROSITE" id="PS50181"/>
    </source>
</evidence>
<dbReference type="Gramene" id="OMERI02G34810.2">
    <property type="protein sequence ID" value="OMERI02G34810.2"/>
    <property type="gene ID" value="OMERI02G34810"/>
</dbReference>
<dbReference type="PANTHER" id="PTHR32278:SF142">
    <property type="entry name" value="OS02G0812600 PROTEIN"/>
    <property type="match status" value="1"/>
</dbReference>
<evidence type="ECO:0000313" key="3">
    <source>
        <dbReference type="Proteomes" id="UP000008021"/>
    </source>
</evidence>
<dbReference type="Pfam" id="PF12937">
    <property type="entry name" value="F-box-like"/>
    <property type="match status" value="2"/>
</dbReference>
<name>A0A0E0CSY7_9ORYZ</name>
<reference evidence="2" key="1">
    <citation type="submission" date="2015-04" db="UniProtKB">
        <authorList>
            <consortium name="EnsemblPlants"/>
        </authorList>
    </citation>
    <scope>IDENTIFICATION</scope>
</reference>
<dbReference type="PROSITE" id="PS50181">
    <property type="entry name" value="FBOX"/>
    <property type="match status" value="2"/>
</dbReference>
<sequence length="1085" mass="119854">MDFEEAAAEIYRLPEECVAYAISMTTPGDACHSSAVSPAFRAAADSDAVWDSFLPPDHAAILARADDGIAAAGECASKKDLFARLCGRPVLLDDATMSFGLDRRSGAKCVMLSARALSIAFPEVAELLDVCWLEITGKLQLSLLSPATTYAAYLVYSFADYTTGLECNIGMPTPMATVTVVSGAGGTSRPPVPAPTTTEQHKICLQHMGEEETIMHRQELVIRLRKAFGRTVRFDPDMDIRCPRMRDGGGGGGGGGWREVELGEFAVPAAGGEDGVVEVSFKEETGRWKTGLIEEAAAAFRRSSWWRRSPSPRRGTQGDEACDYNYCECEIARLPEELLSAAISLTAPRDALRTAAVSRAFRAAADSDAVWASFLPCDLPDLADGELYPAPPSKKDLFLRLSAGHYLLLPDRLKAIHLSCLIWHVTGAKCYVLSARALVIIWTCTPRDWRWIPLTDSRFTEAAELLSVCWLEILGKMDSRMLSPNSTYAAVLVFKIAEEFYQLDTVDATVNLAGTKSSREVALTRFRPDPHEEETAVLFPRSRADDWMEVELGEFFNEEGEDGNVNIRIFGKGPHWKKVYSAVYICVPLYDWAKQGPARKDKQDAGPRVFSWSHTSVSLTNASSTTKHASIEESSSSMEMEEEKAAACEIARLPEELLVEVLSLTGPRDASRAAAVCREFRAAADSDAVWSRFLPRGLPRLARRELPRSPPPPSRKAHFLRLSAGPFLLPRKLMSMWLDREKGAKCYMLSARALQISWGDSPQYWSWIPLADSRFKEGAELLSVCWLEIRGKIPSKKLSQNTNYAAYLVYKIADRSYGLDFPFQEASVSIGGSITARQVSIVQQRLKRIDPRAVVLAEDIVNPQKRADGWMELKLGELYNGEGDDDEVCISFMETKGGHWKSDLVVQGIEIRAKKSPPLNSLACSHEKSSCSTLTTLQSCMEEIFLSDWLTSMWLDRETGFKCYMLSARALQIVNLTHSWRWRSLTGSSRFSEVVEFLKGYRVEVCGKIPCKMLSGNSNYAAYIVFVVAEDSCGLASVWVATVGVGGRQSTRQVCLDSSNCDDYGYEGEIEVASGWECDSPSGKG</sequence>
<keyword evidence="3" id="KW-1185">Reference proteome</keyword>
<feature type="domain" description="F-box" evidence="1">
    <location>
        <begin position="328"/>
        <end position="374"/>
    </location>
</feature>
<reference evidence="2" key="2">
    <citation type="submission" date="2018-05" db="EMBL/GenBank/DDBJ databases">
        <title>OmerRS3 (Oryza meridionalis Reference Sequence Version 3).</title>
        <authorList>
            <person name="Zhang J."/>
            <person name="Kudrna D."/>
            <person name="Lee S."/>
            <person name="Talag J."/>
            <person name="Welchert J."/>
            <person name="Wing R.A."/>
        </authorList>
    </citation>
    <scope>NUCLEOTIDE SEQUENCE [LARGE SCALE GENOMIC DNA]</scope>
    <source>
        <strain evidence="2">OR44</strain>
    </source>
</reference>
<dbReference type="InterPro" id="IPR036047">
    <property type="entry name" value="F-box-like_dom_sf"/>
</dbReference>
<dbReference type="Gene3D" id="1.20.1280.50">
    <property type="match status" value="2"/>
</dbReference>
<evidence type="ECO:0000313" key="2">
    <source>
        <dbReference type="EnsemblPlants" id="OMERI02G34810.2"/>
    </source>
</evidence>
<dbReference type="CDD" id="cd22162">
    <property type="entry name" value="F-box_AtSKIP3-like"/>
    <property type="match status" value="3"/>
</dbReference>
<proteinExistence type="predicted"/>
<dbReference type="InterPro" id="IPR001810">
    <property type="entry name" value="F-box_dom"/>
</dbReference>
<dbReference type="SUPFAM" id="SSF81383">
    <property type="entry name" value="F-box domain"/>
    <property type="match status" value="3"/>
</dbReference>